<gene>
    <name evidence="1" type="ORF">Q4494_15085</name>
</gene>
<dbReference type="AlphaFoldDB" id="A0AAW7XVG4"/>
<evidence type="ECO:0000313" key="1">
    <source>
        <dbReference type="EMBL" id="MDO6458413.1"/>
    </source>
</evidence>
<organism evidence="1 2">
    <name type="scientific">Celeribacter halophilus</name>
    <dbReference type="NCBI Taxonomy" id="576117"/>
    <lineage>
        <taxon>Bacteria</taxon>
        <taxon>Pseudomonadati</taxon>
        <taxon>Pseudomonadota</taxon>
        <taxon>Alphaproteobacteria</taxon>
        <taxon>Rhodobacterales</taxon>
        <taxon>Roseobacteraceae</taxon>
        <taxon>Celeribacter</taxon>
    </lineage>
</organism>
<dbReference type="Pfam" id="PF05045">
    <property type="entry name" value="RgpF"/>
    <property type="match status" value="1"/>
</dbReference>
<dbReference type="Proteomes" id="UP001169823">
    <property type="component" value="Unassembled WGS sequence"/>
</dbReference>
<proteinExistence type="predicted"/>
<comment type="caution">
    <text evidence="1">The sequence shown here is derived from an EMBL/GenBank/DDBJ whole genome shotgun (WGS) entry which is preliminary data.</text>
</comment>
<evidence type="ECO:0000313" key="2">
    <source>
        <dbReference type="Proteomes" id="UP001169823"/>
    </source>
</evidence>
<reference evidence="1" key="1">
    <citation type="submission" date="2023-07" db="EMBL/GenBank/DDBJ databases">
        <title>Genome content predicts the carbon catabolic preferences of heterotrophic bacteria.</title>
        <authorList>
            <person name="Gralka M."/>
        </authorList>
    </citation>
    <scope>NUCLEOTIDE SEQUENCE</scope>
    <source>
        <strain evidence="1">I2M02</strain>
    </source>
</reference>
<dbReference type="RefSeq" id="WP_303494919.1">
    <property type="nucleotide sequence ID" value="NZ_JAUOPJ010000013.1"/>
</dbReference>
<dbReference type="EMBL" id="JAUOPJ010000013">
    <property type="protein sequence ID" value="MDO6458413.1"/>
    <property type="molecule type" value="Genomic_DNA"/>
</dbReference>
<sequence length="422" mass="48713">MIKRIISYFHTLTLYPAARAIVTFQSERQRWRTIGKKPSVHFEAPYAGQRIMLLALYEKGELRPDVVRLIEAARAEGLYVLAVNTLKLRNPTEYKELIDCYIERPNFGRDFGSYKTGFLHVFNNKWHETCPRLLMINDSIFFSAERMPKFLNDMMTSETEVLGATENYEIEYHLGSFCIAMSQSILSAEKFQKYWRNYRLTDVRPRVIKRGEMKLSKTLKRCLSAPDEMDALYGSVRFHDEAKKDFSLLKFSIENARNCNETPARRLNLKSILGHLEGSLLHSVYPTQDIEMKIESSLAEANAMAFVSKVEDIQKVIQERLAGFSQIDEEKFNQALHAVAVELFMRHSQIHQNATTLIHMGLPIIKLDLIYRGMADISDVNNITKLLDQKESKELAKILLARPYGEHVLFGWRKAAFMSGLI</sequence>
<protein>
    <submittedName>
        <fullName evidence="1">Rhamnan synthesis F family protein</fullName>
    </submittedName>
</protein>
<name>A0AAW7XVG4_9RHOB</name>
<accession>A0AAW7XVG4</accession>
<dbReference type="InterPro" id="IPR007739">
    <property type="entry name" value="RgpF"/>
</dbReference>